<dbReference type="PANTHER" id="PTHR16161">
    <property type="entry name" value="TRANSCRIPTIONAL PROTEIN SWT1"/>
    <property type="match status" value="1"/>
</dbReference>
<dbReference type="Proteomes" id="UP001328107">
    <property type="component" value="Unassembled WGS sequence"/>
</dbReference>
<dbReference type="Pfam" id="PF13638">
    <property type="entry name" value="PIN_4"/>
    <property type="match status" value="1"/>
</dbReference>
<feature type="region of interest" description="Disordered" evidence="1">
    <location>
        <begin position="1"/>
        <end position="20"/>
    </location>
</feature>
<feature type="domain" description="WW" evidence="2">
    <location>
        <begin position="92"/>
        <end position="126"/>
    </location>
</feature>
<organism evidence="3 4">
    <name type="scientific">Pristionchus mayeri</name>
    <dbReference type="NCBI Taxonomy" id="1317129"/>
    <lineage>
        <taxon>Eukaryota</taxon>
        <taxon>Metazoa</taxon>
        <taxon>Ecdysozoa</taxon>
        <taxon>Nematoda</taxon>
        <taxon>Chromadorea</taxon>
        <taxon>Rhabditida</taxon>
        <taxon>Rhabditina</taxon>
        <taxon>Diplogasteromorpha</taxon>
        <taxon>Diplogasteroidea</taxon>
        <taxon>Neodiplogasteridae</taxon>
        <taxon>Pristionchus</taxon>
    </lineage>
</organism>
<protein>
    <recommendedName>
        <fullName evidence="2">WW domain-containing protein</fullName>
    </recommendedName>
</protein>
<dbReference type="InterPro" id="IPR001202">
    <property type="entry name" value="WW_dom"/>
</dbReference>
<accession>A0AAN5CC79</accession>
<dbReference type="Pfam" id="PF00397">
    <property type="entry name" value="WW"/>
    <property type="match status" value="1"/>
</dbReference>
<keyword evidence="4" id="KW-1185">Reference proteome</keyword>
<evidence type="ECO:0000256" key="1">
    <source>
        <dbReference type="SAM" id="MobiDB-lite"/>
    </source>
</evidence>
<evidence type="ECO:0000259" key="2">
    <source>
        <dbReference type="PROSITE" id="PS50020"/>
    </source>
</evidence>
<sequence length="269" mass="31576">MSNHNYGEDLNRFDHKTMKKEVGVKKEIKKEYMERIKKEPKERKRKYKEKKMRMKKEVKCEDEEMLKGMKKDVMEERGSDSKRKKVIPLADPDIPPPWKVYLSMRKMRCYYHNHDTRESTWEREDVEKWKKEHKIAPVVQPLNELRVSNLINEDIQFIQEIRHKSNSITIPSLSLPTRSCHLGLSSDSIAIFDTSALIDLPEILRITVRHQVVAVIPYTVIQELDVLKKSGRETVVRPAIRVHKSLDDLSSKNHPLLILESGREVSSPS</sequence>
<comment type="caution">
    <text evidence="3">The sequence shown here is derived from an EMBL/GenBank/DDBJ whole genome shotgun (WGS) entry which is preliminary data.</text>
</comment>
<dbReference type="PROSITE" id="PS50020">
    <property type="entry name" value="WW_DOMAIN_2"/>
    <property type="match status" value="1"/>
</dbReference>
<dbReference type="PANTHER" id="PTHR16161:SF0">
    <property type="entry name" value="TRANSCRIPTIONAL PROTEIN SWT1"/>
    <property type="match status" value="1"/>
</dbReference>
<gene>
    <name evidence="3" type="ORF">PMAYCL1PPCAC_07189</name>
</gene>
<evidence type="ECO:0000313" key="4">
    <source>
        <dbReference type="Proteomes" id="UP001328107"/>
    </source>
</evidence>
<dbReference type="AlphaFoldDB" id="A0AAN5CC79"/>
<name>A0AAN5CC79_9BILA</name>
<reference evidence="4" key="1">
    <citation type="submission" date="2022-10" db="EMBL/GenBank/DDBJ databases">
        <title>Genome assembly of Pristionchus species.</title>
        <authorList>
            <person name="Yoshida K."/>
            <person name="Sommer R.J."/>
        </authorList>
    </citation>
    <scope>NUCLEOTIDE SEQUENCE [LARGE SCALE GENOMIC DNA]</scope>
    <source>
        <strain evidence="4">RS5460</strain>
    </source>
</reference>
<dbReference type="InterPro" id="IPR052626">
    <property type="entry name" value="SWT1_Regulator"/>
</dbReference>
<dbReference type="SMART" id="SM00456">
    <property type="entry name" value="WW"/>
    <property type="match status" value="1"/>
</dbReference>
<dbReference type="CDD" id="cd00201">
    <property type="entry name" value="WW"/>
    <property type="match status" value="1"/>
</dbReference>
<dbReference type="InterPro" id="IPR036020">
    <property type="entry name" value="WW_dom_sf"/>
</dbReference>
<dbReference type="Gene3D" id="3.40.50.1010">
    <property type="entry name" value="5'-nuclease"/>
    <property type="match status" value="1"/>
</dbReference>
<dbReference type="InterPro" id="IPR002716">
    <property type="entry name" value="PIN_dom"/>
</dbReference>
<dbReference type="Gene3D" id="2.20.70.10">
    <property type="match status" value="1"/>
</dbReference>
<dbReference type="SUPFAM" id="SSF51045">
    <property type="entry name" value="WW domain"/>
    <property type="match status" value="1"/>
</dbReference>
<dbReference type="GO" id="GO:0005634">
    <property type="term" value="C:nucleus"/>
    <property type="evidence" value="ECO:0007669"/>
    <property type="project" value="TreeGrafter"/>
</dbReference>
<dbReference type="EMBL" id="BTRK01000002">
    <property type="protein sequence ID" value="GMR36994.1"/>
    <property type="molecule type" value="Genomic_DNA"/>
</dbReference>
<evidence type="ECO:0000313" key="3">
    <source>
        <dbReference type="EMBL" id="GMR36994.1"/>
    </source>
</evidence>
<proteinExistence type="predicted"/>